<dbReference type="EMBL" id="CP009997">
    <property type="protein sequence ID" value="AJJ34507.1"/>
    <property type="molecule type" value="Genomic_DNA"/>
</dbReference>
<organism evidence="3 4">
    <name type="scientific">Yersinia rochesterensis</name>
    <dbReference type="NCBI Taxonomy" id="1604335"/>
    <lineage>
        <taxon>Bacteria</taxon>
        <taxon>Pseudomonadati</taxon>
        <taxon>Pseudomonadota</taxon>
        <taxon>Gammaproteobacteria</taxon>
        <taxon>Enterobacterales</taxon>
        <taxon>Yersiniaceae</taxon>
        <taxon>Yersinia</taxon>
    </lineage>
</organism>
<feature type="compositionally biased region" description="Polar residues" evidence="2">
    <location>
        <begin position="208"/>
        <end position="217"/>
    </location>
</feature>
<evidence type="ECO:0000313" key="3">
    <source>
        <dbReference type="EMBL" id="AJJ34507.1"/>
    </source>
</evidence>
<keyword evidence="1" id="KW-0800">Toxin</keyword>
<name>A0ABN4FFW0_9GAMM</name>
<keyword evidence="4" id="KW-1185">Reference proteome</keyword>
<evidence type="ECO:0000256" key="2">
    <source>
        <dbReference type="SAM" id="MobiDB-lite"/>
    </source>
</evidence>
<dbReference type="Pfam" id="PF13332">
    <property type="entry name" value="Fil_haemagg_2"/>
    <property type="match status" value="1"/>
</dbReference>
<dbReference type="Proteomes" id="UP000031883">
    <property type="component" value="Chromosome"/>
</dbReference>
<reference evidence="3 4" key="1">
    <citation type="journal article" date="2015" name="Genome Announc.">
        <title>Thirty-Two Complete Genome Assemblies of Nine Yersinia Species, Including Y. pestis, Y. pseudotuberculosis, and Y. enterocolitica.</title>
        <authorList>
            <person name="Johnson S.L."/>
            <person name="Daligault H.E."/>
            <person name="Davenport K.W."/>
            <person name="Jaissle J."/>
            <person name="Frey K.G."/>
            <person name="Ladner J.T."/>
            <person name="Broomall S.M."/>
            <person name="Bishop-Lilly K.A."/>
            <person name="Bruce D.C."/>
            <person name="Coyne S.R."/>
            <person name="Gibbons H.S."/>
            <person name="Lo C.C."/>
            <person name="Munk A.C."/>
            <person name="Rosenzweig C.N."/>
            <person name="Koroleva G.I."/>
            <person name="Palacios G.F."/>
            <person name="Redden C.L."/>
            <person name="Xu Y."/>
            <person name="Minogue T.D."/>
            <person name="Chain P.S."/>
        </authorList>
    </citation>
    <scope>NUCLEOTIDE SEQUENCE [LARGE SCALE GENOMIC DNA]</scope>
    <source>
        <strain evidence="3 4">Y231</strain>
    </source>
</reference>
<proteinExistence type="predicted"/>
<feature type="region of interest" description="Disordered" evidence="2">
    <location>
        <begin position="192"/>
        <end position="217"/>
    </location>
</feature>
<evidence type="ECO:0000256" key="1">
    <source>
        <dbReference type="ARBA" id="ARBA00022656"/>
    </source>
</evidence>
<accession>A0ABN4FFW0</accession>
<feature type="region of interest" description="Disordered" evidence="2">
    <location>
        <begin position="36"/>
        <end position="55"/>
    </location>
</feature>
<protein>
    <submittedName>
        <fullName evidence="3">Hemagluttinin repeat family protein</fullName>
    </submittedName>
</protein>
<feature type="compositionally biased region" description="Low complexity" evidence="2">
    <location>
        <begin position="36"/>
        <end position="49"/>
    </location>
</feature>
<feature type="region of interest" description="Disordered" evidence="2">
    <location>
        <begin position="138"/>
        <end position="162"/>
    </location>
</feature>
<gene>
    <name evidence="3" type="ORF">CH54_1920</name>
</gene>
<dbReference type="InterPro" id="IPR025157">
    <property type="entry name" value="Hemagglutinin_rpt"/>
</dbReference>
<sequence>MKAALSGAQAVQAGQLVQAQGGDAASMFGVSASLGSQKSSSQQHQEQTSVTGSTLTAGNNLTVTATGEGNSGDILVQGSQLKAGGDTTLDAARDLLLLGAANTQKTDGSNSSSGGSVGVSLGLNGASSGLSIFANANKGQGNEHGNGTTWTETTLDSGGTLSLNSGRDTSLIGAQASGESVKVDVGRDLLLQSQQDSKTARQQDSDNYDANTTPAAY</sequence>
<evidence type="ECO:0000313" key="4">
    <source>
        <dbReference type="Proteomes" id="UP000031883"/>
    </source>
</evidence>